<keyword evidence="2" id="KW-1185">Reference proteome</keyword>
<evidence type="ECO:0000313" key="2">
    <source>
        <dbReference type="Proteomes" id="UP001627154"/>
    </source>
</evidence>
<dbReference type="EMBL" id="JBJJXI010000051">
    <property type="protein sequence ID" value="KAL3400238.1"/>
    <property type="molecule type" value="Genomic_DNA"/>
</dbReference>
<evidence type="ECO:0000313" key="1">
    <source>
        <dbReference type="EMBL" id="KAL3400238.1"/>
    </source>
</evidence>
<gene>
    <name evidence="1" type="ORF">TKK_006126</name>
</gene>
<protein>
    <submittedName>
        <fullName evidence="1">Uncharacterized protein</fullName>
    </submittedName>
</protein>
<name>A0ABD2X4E5_9HYME</name>
<proteinExistence type="predicted"/>
<sequence>MHRRVADGAYIIIYTRDRVQYNTYNDSCKIIAQADEREKKISVSEELKEITRRVIAYNRHTHTKQFCTSKDSRRL</sequence>
<reference evidence="1 2" key="1">
    <citation type="journal article" date="2024" name="bioRxiv">
        <title>A reference genome for Trichogramma kaykai: A tiny desert-dwelling parasitoid wasp with competing sex-ratio distorters.</title>
        <authorList>
            <person name="Culotta J."/>
            <person name="Lindsey A.R."/>
        </authorList>
    </citation>
    <scope>NUCLEOTIDE SEQUENCE [LARGE SCALE GENOMIC DNA]</scope>
    <source>
        <strain evidence="1 2">KSX58</strain>
    </source>
</reference>
<dbReference type="Proteomes" id="UP001627154">
    <property type="component" value="Unassembled WGS sequence"/>
</dbReference>
<organism evidence="1 2">
    <name type="scientific">Trichogramma kaykai</name>
    <dbReference type="NCBI Taxonomy" id="54128"/>
    <lineage>
        <taxon>Eukaryota</taxon>
        <taxon>Metazoa</taxon>
        <taxon>Ecdysozoa</taxon>
        <taxon>Arthropoda</taxon>
        <taxon>Hexapoda</taxon>
        <taxon>Insecta</taxon>
        <taxon>Pterygota</taxon>
        <taxon>Neoptera</taxon>
        <taxon>Endopterygota</taxon>
        <taxon>Hymenoptera</taxon>
        <taxon>Apocrita</taxon>
        <taxon>Proctotrupomorpha</taxon>
        <taxon>Chalcidoidea</taxon>
        <taxon>Trichogrammatidae</taxon>
        <taxon>Trichogramma</taxon>
    </lineage>
</organism>
<comment type="caution">
    <text evidence="1">The sequence shown here is derived from an EMBL/GenBank/DDBJ whole genome shotgun (WGS) entry which is preliminary data.</text>
</comment>
<accession>A0ABD2X4E5</accession>
<dbReference type="AlphaFoldDB" id="A0ABD2X4E5"/>